<evidence type="ECO:0000256" key="7">
    <source>
        <dbReference type="ARBA" id="ARBA00023004"/>
    </source>
</evidence>
<reference evidence="13 14" key="1">
    <citation type="submission" date="2018-04" db="EMBL/GenBank/DDBJ databases">
        <title>Brenneria corticis sp.nov.</title>
        <authorList>
            <person name="Li Y."/>
        </authorList>
    </citation>
    <scope>NUCLEOTIDE SEQUENCE [LARGE SCALE GENOMIC DNA]</scope>
    <source>
        <strain evidence="13 14">CFCC 11842</strain>
    </source>
</reference>
<protein>
    <recommendedName>
        <fullName evidence="10">Ion-translocating oxidoreductase complex subunit B</fullName>
        <ecNumber evidence="10">7.-.-.-</ecNumber>
    </recommendedName>
    <alternativeName>
        <fullName evidence="10">Rnf electron transport complex subunit B</fullName>
    </alternativeName>
</protein>
<feature type="domain" description="4Fe-4S ferredoxin-type" evidence="11">
    <location>
        <begin position="102"/>
        <end position="126"/>
    </location>
</feature>
<dbReference type="InterPro" id="IPR007202">
    <property type="entry name" value="4Fe-4S_dom"/>
</dbReference>
<feature type="binding site" evidence="10">
    <location>
        <position position="151"/>
    </location>
    <ligand>
        <name>[4Fe-4S] cluster</name>
        <dbReference type="ChEBI" id="CHEBI:49883"/>
        <label>2</label>
    </ligand>
</feature>
<dbReference type="PROSITE" id="PS51379">
    <property type="entry name" value="4FE4S_FER_2"/>
    <property type="match status" value="2"/>
</dbReference>
<evidence type="ECO:0000256" key="3">
    <source>
        <dbReference type="ARBA" id="ARBA00022723"/>
    </source>
</evidence>
<evidence type="ECO:0000256" key="1">
    <source>
        <dbReference type="ARBA" id="ARBA00022448"/>
    </source>
</evidence>
<evidence type="ECO:0000256" key="5">
    <source>
        <dbReference type="ARBA" id="ARBA00022967"/>
    </source>
</evidence>
<dbReference type="InterPro" id="IPR050395">
    <property type="entry name" value="4Fe4S_Ferredoxin_RnfB"/>
</dbReference>
<dbReference type="GO" id="GO:0005886">
    <property type="term" value="C:plasma membrane"/>
    <property type="evidence" value="ECO:0007669"/>
    <property type="project" value="UniProtKB-SubCell"/>
</dbReference>
<feature type="binding site" evidence="10">
    <location>
        <position position="111"/>
    </location>
    <ligand>
        <name>[4Fe-4S] cluster</name>
        <dbReference type="ChEBI" id="CHEBI:49883"/>
        <label>2</label>
    </ligand>
</feature>
<dbReference type="PANTHER" id="PTHR43560:SF1">
    <property type="entry name" value="ION-TRANSLOCATING OXIDOREDUCTASE COMPLEX SUBUNIT B"/>
    <property type="match status" value="1"/>
</dbReference>
<dbReference type="PROSITE" id="PS51656">
    <property type="entry name" value="4FE4S"/>
    <property type="match status" value="1"/>
</dbReference>
<keyword evidence="2 10" id="KW-0004">4Fe-4S</keyword>
<keyword evidence="9 10" id="KW-0472">Membrane</keyword>
<comment type="caution">
    <text evidence="13">The sequence shown here is derived from an EMBL/GenBank/DDBJ whole genome shotgun (WGS) entry which is preliminary data.</text>
</comment>
<dbReference type="InterPro" id="IPR017896">
    <property type="entry name" value="4Fe4S_Fe-S-bd"/>
</dbReference>
<keyword evidence="4 10" id="KW-0677">Repeat</keyword>
<feature type="binding site" evidence="10">
    <location>
        <position position="52"/>
    </location>
    <ligand>
        <name>[4Fe-4S] cluster</name>
        <dbReference type="ChEBI" id="CHEBI:49883"/>
        <label>1</label>
    </ligand>
</feature>
<feature type="region of interest" description="Hydrophobic" evidence="10">
    <location>
        <begin position="1"/>
        <end position="26"/>
    </location>
</feature>
<evidence type="ECO:0000259" key="11">
    <source>
        <dbReference type="PROSITE" id="PS51379"/>
    </source>
</evidence>
<sequence>MILLVLSLLAIPFISAIIGALLGYAAIYLKVESDPMVESIVALLPSGQCGQCGYPGCRQAAVAMAGGEAAVTICSPGGTRVARRIAALMGINLDDNAAQGPMVAAIAAPGCDGCGRCLKQCAFDAIVGATRQLHGVLSEDCTGCGACLSACPNSCITLYADPHLTPAVVKPGLPLRQEPDYA</sequence>
<feature type="domain" description="4Fe-4S ferredoxin-type" evidence="11">
    <location>
        <begin position="131"/>
        <end position="161"/>
    </location>
</feature>
<evidence type="ECO:0000256" key="8">
    <source>
        <dbReference type="ARBA" id="ARBA00023014"/>
    </source>
</evidence>
<keyword evidence="10" id="KW-0997">Cell inner membrane</keyword>
<evidence type="ECO:0000256" key="4">
    <source>
        <dbReference type="ARBA" id="ARBA00022737"/>
    </source>
</evidence>
<keyword evidence="7 10" id="KW-0408">Iron</keyword>
<comment type="similarity">
    <text evidence="10">Belongs to the 4Fe4S bacterial-type ferredoxin family. RnfB subfamily.</text>
</comment>
<evidence type="ECO:0000259" key="12">
    <source>
        <dbReference type="PROSITE" id="PS51656"/>
    </source>
</evidence>
<keyword evidence="3 10" id="KW-0479">Metal-binding</keyword>
<gene>
    <name evidence="10" type="primary">rnfB</name>
    <name evidence="13" type="ORF">DDT56_21405</name>
</gene>
<dbReference type="Gene3D" id="3.30.70.20">
    <property type="match status" value="1"/>
</dbReference>
<dbReference type="Pfam" id="PF04060">
    <property type="entry name" value="FeS"/>
    <property type="match status" value="1"/>
</dbReference>
<comment type="function">
    <text evidence="10">Part of a membrane-bound complex that couples electron transfer with translocation of ions across the membrane.</text>
</comment>
<evidence type="ECO:0000313" key="14">
    <source>
        <dbReference type="Proteomes" id="UP000296159"/>
    </source>
</evidence>
<evidence type="ECO:0000313" key="13">
    <source>
        <dbReference type="EMBL" id="PWC10742.1"/>
    </source>
</evidence>
<dbReference type="Gene3D" id="1.10.15.40">
    <property type="entry name" value="Electron transport complex subunit B, putative Fe-S cluster"/>
    <property type="match status" value="1"/>
</dbReference>
<dbReference type="GO" id="GO:0046872">
    <property type="term" value="F:metal ion binding"/>
    <property type="evidence" value="ECO:0007669"/>
    <property type="project" value="UniProtKB-KW"/>
</dbReference>
<keyword evidence="1 10" id="KW-0813">Transport</keyword>
<dbReference type="InterPro" id="IPR017900">
    <property type="entry name" value="4Fe4S_Fe_S_CS"/>
</dbReference>
<feature type="binding site" evidence="10">
    <location>
        <position position="141"/>
    </location>
    <ligand>
        <name>[4Fe-4S] cluster</name>
        <dbReference type="ChEBI" id="CHEBI:49883"/>
        <label>3</label>
    </ligand>
</feature>
<keyword evidence="6 10" id="KW-0249">Electron transport</keyword>
<keyword evidence="5 10" id="KW-1278">Translocase</keyword>
<dbReference type="GO" id="GO:0009055">
    <property type="term" value="F:electron transfer activity"/>
    <property type="evidence" value="ECO:0007669"/>
    <property type="project" value="InterPro"/>
</dbReference>
<feature type="binding site" evidence="10">
    <location>
        <position position="49"/>
    </location>
    <ligand>
        <name>[4Fe-4S] cluster</name>
        <dbReference type="ChEBI" id="CHEBI:49883"/>
        <label>1</label>
    </ligand>
</feature>
<evidence type="ECO:0000256" key="9">
    <source>
        <dbReference type="ARBA" id="ARBA00023136"/>
    </source>
</evidence>
<dbReference type="SUPFAM" id="SSF54862">
    <property type="entry name" value="4Fe-4S ferredoxins"/>
    <property type="match status" value="1"/>
</dbReference>
<feature type="binding site" evidence="10">
    <location>
        <position position="57"/>
    </location>
    <ligand>
        <name>[4Fe-4S] cluster</name>
        <dbReference type="ChEBI" id="CHEBI:49883"/>
        <label>1</label>
    </ligand>
</feature>
<comment type="subcellular location">
    <subcellularLocation>
        <location evidence="10">Cell inner membrane</location>
    </subcellularLocation>
</comment>
<dbReference type="RefSeq" id="WP_136168394.1">
    <property type="nucleotide sequence ID" value="NZ_KZ819097.1"/>
</dbReference>
<dbReference type="PROSITE" id="PS00198">
    <property type="entry name" value="4FE4S_FER_1"/>
    <property type="match status" value="1"/>
</dbReference>
<evidence type="ECO:0000256" key="6">
    <source>
        <dbReference type="ARBA" id="ARBA00022982"/>
    </source>
</evidence>
<proteinExistence type="inferred from homology"/>
<feature type="binding site" evidence="10">
    <location>
        <position position="144"/>
    </location>
    <ligand>
        <name>[4Fe-4S] cluster</name>
        <dbReference type="ChEBI" id="CHEBI:49883"/>
        <label>3</label>
    </ligand>
</feature>
<dbReference type="Pfam" id="PF14697">
    <property type="entry name" value="Fer4_21"/>
    <property type="match status" value="1"/>
</dbReference>
<accession>A0A2U1TN23</accession>
<feature type="binding site" evidence="10">
    <location>
        <position position="121"/>
    </location>
    <ligand>
        <name>[4Fe-4S] cluster</name>
        <dbReference type="ChEBI" id="CHEBI:49883"/>
        <label>3</label>
    </ligand>
</feature>
<dbReference type="EC" id="7.-.-.-" evidence="10"/>
<dbReference type="PANTHER" id="PTHR43560">
    <property type="entry name" value="ION-TRANSLOCATING OXIDOREDUCTASE COMPLEX SUBUNIT B"/>
    <property type="match status" value="1"/>
</dbReference>
<comment type="caution">
    <text evidence="10">Lacks conserved residue(s) required for the propagation of feature annotation.</text>
</comment>
<dbReference type="AlphaFoldDB" id="A0A2U1TN23"/>
<comment type="cofactor">
    <cofactor evidence="10">
        <name>[4Fe-4S] cluster</name>
        <dbReference type="ChEBI" id="CHEBI:49883"/>
    </cofactor>
    <text evidence="10">Binds 3 [4Fe-4S] clusters.</text>
</comment>
<dbReference type="GO" id="GO:0051539">
    <property type="term" value="F:4 iron, 4 sulfur cluster binding"/>
    <property type="evidence" value="ECO:0007669"/>
    <property type="project" value="UniProtKB-UniRule"/>
</dbReference>
<organism evidence="13 14">
    <name type="scientific">Brenneria corticis</name>
    <dbReference type="NCBI Taxonomy" id="2173106"/>
    <lineage>
        <taxon>Bacteria</taxon>
        <taxon>Pseudomonadati</taxon>
        <taxon>Pseudomonadota</taxon>
        <taxon>Gammaproteobacteria</taxon>
        <taxon>Enterobacterales</taxon>
        <taxon>Pectobacteriaceae</taxon>
        <taxon>Brenneria</taxon>
    </lineage>
</organism>
<dbReference type="InterPro" id="IPR010207">
    <property type="entry name" value="Elect_transpt_cplx_RnfB/RsxB"/>
</dbReference>
<feature type="binding site" evidence="10">
    <location>
        <position position="74"/>
    </location>
    <ligand>
        <name>[4Fe-4S] cluster</name>
        <dbReference type="ChEBI" id="CHEBI:49883"/>
        <label>1</label>
    </ligand>
</feature>
<keyword evidence="8 10" id="KW-0411">Iron-sulfur</keyword>
<feature type="binding site" evidence="10">
    <location>
        <position position="117"/>
    </location>
    <ligand>
        <name>[4Fe-4S] cluster</name>
        <dbReference type="ChEBI" id="CHEBI:49883"/>
        <label>2</label>
    </ligand>
</feature>
<dbReference type="EMBL" id="QDKH01000035">
    <property type="protein sequence ID" value="PWC10742.1"/>
    <property type="molecule type" value="Genomic_DNA"/>
</dbReference>
<name>A0A2U1TN23_9GAMM</name>
<dbReference type="HAMAP" id="MF_00463">
    <property type="entry name" value="RsxB_RnfB"/>
    <property type="match status" value="1"/>
</dbReference>
<dbReference type="NCBIfam" id="TIGR01944">
    <property type="entry name" value="rnfB"/>
    <property type="match status" value="1"/>
</dbReference>
<dbReference type="Proteomes" id="UP000296159">
    <property type="component" value="Unassembled WGS sequence"/>
</dbReference>
<dbReference type="GO" id="GO:0022900">
    <property type="term" value="P:electron transport chain"/>
    <property type="evidence" value="ECO:0007669"/>
    <property type="project" value="UniProtKB-UniRule"/>
</dbReference>
<keyword evidence="10" id="KW-1003">Cell membrane</keyword>
<evidence type="ECO:0000256" key="10">
    <source>
        <dbReference type="HAMAP-Rule" id="MF_00463"/>
    </source>
</evidence>
<feature type="domain" description="4Fe-4S" evidence="12">
    <location>
        <begin position="32"/>
        <end position="91"/>
    </location>
</feature>
<feature type="binding site" evidence="10">
    <location>
        <position position="147"/>
    </location>
    <ligand>
        <name>[4Fe-4S] cluster</name>
        <dbReference type="ChEBI" id="CHEBI:49883"/>
        <label>3</label>
    </ligand>
</feature>
<keyword evidence="14" id="KW-1185">Reference proteome</keyword>
<comment type="subunit">
    <text evidence="10">The complex is composed of six subunits: RnfA, RnfB, RnfC, RnfD, RnfE and RnfG.</text>
</comment>
<feature type="binding site" evidence="10">
    <location>
        <position position="114"/>
    </location>
    <ligand>
        <name>[4Fe-4S] cluster</name>
        <dbReference type="ChEBI" id="CHEBI:49883"/>
        <label>2</label>
    </ligand>
</feature>
<evidence type="ECO:0000256" key="2">
    <source>
        <dbReference type="ARBA" id="ARBA00022485"/>
    </source>
</evidence>